<dbReference type="RefSeq" id="WP_013862530.1">
    <property type="nucleotide sequence ID" value="NC_015635.1"/>
</dbReference>
<dbReference type="GO" id="GO:0000155">
    <property type="term" value="F:phosphorelay sensor kinase activity"/>
    <property type="evidence" value="ECO:0007669"/>
    <property type="project" value="InterPro"/>
</dbReference>
<dbReference type="STRING" id="1032480.MLP_16330"/>
<keyword evidence="9" id="KW-1133">Transmembrane helix</keyword>
<dbReference type="SMART" id="SM00387">
    <property type="entry name" value="HATPase_c"/>
    <property type="match status" value="1"/>
</dbReference>
<name>F5XRF7_MICPN</name>
<reference evidence="11 12" key="1">
    <citation type="submission" date="2011-05" db="EMBL/GenBank/DDBJ databases">
        <title>Whole genome sequence of Microlunatus phosphovorus NM-1.</title>
        <authorList>
            <person name="Hosoyama A."/>
            <person name="Sasaki K."/>
            <person name="Harada T."/>
            <person name="Igarashi R."/>
            <person name="Kawakoshi A."/>
            <person name="Sasagawa M."/>
            <person name="Fukada J."/>
            <person name="Nakamura S."/>
            <person name="Katano Y."/>
            <person name="Hanada S."/>
            <person name="Kamagata Y."/>
            <person name="Nakamura N."/>
            <person name="Yamazaki S."/>
            <person name="Fujita N."/>
        </authorList>
    </citation>
    <scope>NUCLEOTIDE SEQUENCE [LARGE SCALE GENOMIC DNA]</scope>
    <source>
        <strain evidence="12">ATCC 700054 / DSM 10555 / JCM 9379 / NBRC 101784 / NCIMB 13414 / VKM Ac-1990 / NM-1</strain>
    </source>
</reference>
<evidence type="ECO:0000256" key="2">
    <source>
        <dbReference type="ARBA" id="ARBA00012438"/>
    </source>
</evidence>
<keyword evidence="8" id="KW-0902">Two-component regulatory system</keyword>
<feature type="transmembrane region" description="Helical" evidence="9">
    <location>
        <begin position="292"/>
        <end position="310"/>
    </location>
</feature>
<sequence length="582" mass="61108">MTLRPTREEVVLALAGPGWVMVWLWPQPLAAALVAAGCGLGLVMSRRRPELAAALVLCADVLAVVLGVSTENPGTLFPVAVVVYGLGRWAGRWAAVLGLLGFLVPVAWVDPPSIPPTLVFGVVLYGCFWGFGRMVAAKSARAEAARQRAARVGDQDPRAIADAVVAEERARLASDIAGVVGDSVGSMVSDAELAVRELDPVVIERIRLRGTTAVTELRRMLGLLRQSHEPVTPDASEPRWRPWASYALPAALLLTAGAIVLVTWLLPAPVSLLTAPVIVLLSWLTGADGRRVAWLSWLVLAVTSVLVTLLVEPDNAAMQVVMIVLPAWAGHAWSESDRAQRSAQQATTQAQSELDRAVAEAVGQERLRVARDLHDVTSHALGVMVLQSGAANAQRVTDPARARASLAVVADAGRRALADLDRLIGLIDAGVLGAVAVDEPVELPERLTALADRIRQTGARIALTVQRSPNDPETVQVVYRVVQEALTNAVRYAPGSAVAVLVEGTDTGCRISVVDDGGHLADQVAVPTERHGTGFGLVGAAERVGALGGEFTAGPEPLGGWAVRAWIPARVGAGQAQAGAAS</sequence>
<dbReference type="Proteomes" id="UP000007947">
    <property type="component" value="Chromosome"/>
</dbReference>
<evidence type="ECO:0000256" key="5">
    <source>
        <dbReference type="ARBA" id="ARBA00022741"/>
    </source>
</evidence>
<keyword evidence="3" id="KW-0597">Phosphoprotein</keyword>
<evidence type="ECO:0000256" key="1">
    <source>
        <dbReference type="ARBA" id="ARBA00000085"/>
    </source>
</evidence>
<dbReference type="InterPro" id="IPR011712">
    <property type="entry name" value="Sig_transdc_His_kin_sub3_dim/P"/>
</dbReference>
<feature type="transmembrane region" description="Helical" evidence="9">
    <location>
        <begin position="90"/>
        <end position="109"/>
    </location>
</feature>
<dbReference type="GO" id="GO:0016020">
    <property type="term" value="C:membrane"/>
    <property type="evidence" value="ECO:0007669"/>
    <property type="project" value="InterPro"/>
</dbReference>
<keyword evidence="7" id="KW-0067">ATP-binding</keyword>
<dbReference type="EC" id="2.7.13.3" evidence="2"/>
<dbReference type="Gene3D" id="3.30.565.10">
    <property type="entry name" value="Histidine kinase-like ATPase, C-terminal domain"/>
    <property type="match status" value="1"/>
</dbReference>
<evidence type="ECO:0000256" key="6">
    <source>
        <dbReference type="ARBA" id="ARBA00022777"/>
    </source>
</evidence>
<feature type="transmembrane region" description="Helical" evidence="9">
    <location>
        <begin position="20"/>
        <end position="44"/>
    </location>
</feature>
<comment type="catalytic activity">
    <reaction evidence="1">
        <text>ATP + protein L-histidine = ADP + protein N-phospho-L-histidine.</text>
        <dbReference type="EC" id="2.7.13.3"/>
    </reaction>
</comment>
<evidence type="ECO:0000256" key="7">
    <source>
        <dbReference type="ARBA" id="ARBA00022840"/>
    </source>
</evidence>
<feature type="domain" description="Histidine kinase/HSP90-like ATPase" evidence="10">
    <location>
        <begin position="473"/>
        <end position="571"/>
    </location>
</feature>
<dbReference type="Pfam" id="PF07730">
    <property type="entry name" value="HisKA_3"/>
    <property type="match status" value="1"/>
</dbReference>
<dbReference type="InterPro" id="IPR050482">
    <property type="entry name" value="Sensor_HK_TwoCompSys"/>
</dbReference>
<dbReference type="Pfam" id="PF02518">
    <property type="entry name" value="HATPase_c"/>
    <property type="match status" value="1"/>
</dbReference>
<dbReference type="PANTHER" id="PTHR24421">
    <property type="entry name" value="NITRATE/NITRITE SENSOR PROTEIN NARX-RELATED"/>
    <property type="match status" value="1"/>
</dbReference>
<keyword evidence="9" id="KW-0472">Membrane</keyword>
<gene>
    <name evidence="11" type="ordered locus">MLP_16330</name>
</gene>
<dbReference type="eggNOG" id="COG4585">
    <property type="taxonomic scope" value="Bacteria"/>
</dbReference>
<dbReference type="SUPFAM" id="SSF55874">
    <property type="entry name" value="ATPase domain of HSP90 chaperone/DNA topoisomerase II/histidine kinase"/>
    <property type="match status" value="1"/>
</dbReference>
<keyword evidence="6 11" id="KW-0418">Kinase</keyword>
<dbReference type="HOGENOM" id="CLU_468351_0_0_11"/>
<feature type="transmembrane region" description="Helical" evidence="9">
    <location>
        <begin position="243"/>
        <end position="262"/>
    </location>
</feature>
<dbReference type="PANTHER" id="PTHR24421:SF10">
    <property type="entry name" value="NITRATE_NITRITE SENSOR PROTEIN NARQ"/>
    <property type="match status" value="1"/>
</dbReference>
<dbReference type="GO" id="GO:0005524">
    <property type="term" value="F:ATP binding"/>
    <property type="evidence" value="ECO:0007669"/>
    <property type="project" value="UniProtKB-KW"/>
</dbReference>
<evidence type="ECO:0000256" key="8">
    <source>
        <dbReference type="ARBA" id="ARBA00023012"/>
    </source>
</evidence>
<dbReference type="GO" id="GO:0046983">
    <property type="term" value="F:protein dimerization activity"/>
    <property type="evidence" value="ECO:0007669"/>
    <property type="project" value="InterPro"/>
</dbReference>
<evidence type="ECO:0000256" key="3">
    <source>
        <dbReference type="ARBA" id="ARBA00022553"/>
    </source>
</evidence>
<keyword evidence="4" id="KW-0808">Transferase</keyword>
<dbReference type="AlphaFoldDB" id="F5XRF7"/>
<evidence type="ECO:0000256" key="9">
    <source>
        <dbReference type="SAM" id="Phobius"/>
    </source>
</evidence>
<evidence type="ECO:0000256" key="4">
    <source>
        <dbReference type="ARBA" id="ARBA00022679"/>
    </source>
</evidence>
<proteinExistence type="predicted"/>
<evidence type="ECO:0000259" key="10">
    <source>
        <dbReference type="SMART" id="SM00387"/>
    </source>
</evidence>
<keyword evidence="9" id="KW-0812">Transmembrane</keyword>
<dbReference type="InterPro" id="IPR036890">
    <property type="entry name" value="HATPase_C_sf"/>
</dbReference>
<keyword evidence="5" id="KW-0547">Nucleotide-binding</keyword>
<feature type="transmembrane region" description="Helical" evidence="9">
    <location>
        <begin position="268"/>
        <end position="285"/>
    </location>
</feature>
<organism evidence="11 12">
    <name type="scientific">Microlunatus phosphovorus (strain ATCC 700054 / DSM 10555 / JCM 9379 / NBRC 101784 / NCIMB 13414 / VKM Ac-1990 / NM-1)</name>
    <dbReference type="NCBI Taxonomy" id="1032480"/>
    <lineage>
        <taxon>Bacteria</taxon>
        <taxon>Bacillati</taxon>
        <taxon>Actinomycetota</taxon>
        <taxon>Actinomycetes</taxon>
        <taxon>Propionibacteriales</taxon>
        <taxon>Propionibacteriaceae</taxon>
        <taxon>Microlunatus</taxon>
    </lineage>
</organism>
<evidence type="ECO:0000313" key="12">
    <source>
        <dbReference type="Proteomes" id="UP000007947"/>
    </source>
</evidence>
<dbReference type="Gene3D" id="1.20.5.1930">
    <property type="match status" value="1"/>
</dbReference>
<dbReference type="CDD" id="cd16917">
    <property type="entry name" value="HATPase_UhpB-NarQ-NarX-like"/>
    <property type="match status" value="1"/>
</dbReference>
<evidence type="ECO:0000313" key="11">
    <source>
        <dbReference type="EMBL" id="BAK34647.1"/>
    </source>
</evidence>
<protein>
    <recommendedName>
        <fullName evidence="2">histidine kinase</fullName>
        <ecNumber evidence="2">2.7.13.3</ecNumber>
    </recommendedName>
</protein>
<dbReference type="EMBL" id="AP012204">
    <property type="protein sequence ID" value="BAK34647.1"/>
    <property type="molecule type" value="Genomic_DNA"/>
</dbReference>
<accession>F5XRF7</accession>
<dbReference type="KEGG" id="mph:MLP_16330"/>
<dbReference type="InterPro" id="IPR003594">
    <property type="entry name" value="HATPase_dom"/>
</dbReference>
<keyword evidence="12" id="KW-1185">Reference proteome</keyword>